<reference evidence="1 2" key="1">
    <citation type="submission" date="2015-02" db="EMBL/GenBank/DDBJ databases">
        <title>Draft Genome Sequences of Two Closely-Related Aflatoxigenic Aspergillus Species Obtained from the Cote d'Ivoire.</title>
        <authorList>
            <person name="Moore G.G."/>
            <person name="Beltz S.B."/>
            <person name="Mack B.M."/>
        </authorList>
    </citation>
    <scope>NUCLEOTIDE SEQUENCE [LARGE SCALE GENOMIC DNA]</scope>
    <source>
        <strain evidence="1 2">SRRC1468</strain>
    </source>
</reference>
<dbReference type="GO" id="GO:0006396">
    <property type="term" value="P:RNA processing"/>
    <property type="evidence" value="ECO:0007669"/>
    <property type="project" value="InterPro"/>
</dbReference>
<keyword evidence="2" id="KW-1185">Reference proteome</keyword>
<evidence type="ECO:0008006" key="3">
    <source>
        <dbReference type="Google" id="ProtNLM"/>
    </source>
</evidence>
<accession>A0A0F8VR46</accession>
<gene>
    <name evidence="1" type="ORF">ARAM_003847</name>
</gene>
<dbReference type="STRING" id="308745.A0A0F8VR46"/>
<protein>
    <recommendedName>
        <fullName evidence="3">RNase III domain-containing protein</fullName>
    </recommendedName>
</protein>
<evidence type="ECO:0000313" key="2">
    <source>
        <dbReference type="Proteomes" id="UP000034291"/>
    </source>
</evidence>
<dbReference type="GO" id="GO:0004525">
    <property type="term" value="F:ribonuclease III activity"/>
    <property type="evidence" value="ECO:0007669"/>
    <property type="project" value="InterPro"/>
</dbReference>
<sequence length="149" mass="16410">MFPPPSSAAASVEFLATLFDMEFADNTKIAKAFLAPGALDKEGHRPESLIGDSCIALYLRSQGLARNASVDLIDQVVCQIRQNKNLAQRGFDLGLGRHIYNNPSQRGYISHNLMATTVQAIIGVIFQEKGWDQDVLHHTMSVIGLTWPE</sequence>
<dbReference type="InterPro" id="IPR036389">
    <property type="entry name" value="RNase_III_sf"/>
</dbReference>
<dbReference type="Gene3D" id="1.10.1520.10">
    <property type="entry name" value="Ribonuclease III domain"/>
    <property type="match status" value="1"/>
</dbReference>
<comment type="caution">
    <text evidence="1">The sequence shown here is derived from an EMBL/GenBank/DDBJ whole genome shotgun (WGS) entry which is preliminary data.</text>
</comment>
<evidence type="ECO:0000313" key="1">
    <source>
        <dbReference type="EMBL" id="KKK25661.1"/>
    </source>
</evidence>
<dbReference type="Proteomes" id="UP000034291">
    <property type="component" value="Unassembled WGS sequence"/>
</dbReference>
<dbReference type="OrthoDB" id="67027at2759"/>
<dbReference type="AlphaFoldDB" id="A0A0F8VR46"/>
<proteinExistence type="predicted"/>
<dbReference type="SUPFAM" id="SSF69065">
    <property type="entry name" value="RNase III domain-like"/>
    <property type="match status" value="1"/>
</dbReference>
<name>A0A0F8VR46_9EURO</name>
<dbReference type="EMBL" id="JZBS01000705">
    <property type="protein sequence ID" value="KKK25661.1"/>
    <property type="molecule type" value="Genomic_DNA"/>
</dbReference>
<organism evidence="1 2">
    <name type="scientific">Aspergillus rambellii</name>
    <dbReference type="NCBI Taxonomy" id="308745"/>
    <lineage>
        <taxon>Eukaryota</taxon>
        <taxon>Fungi</taxon>
        <taxon>Dikarya</taxon>
        <taxon>Ascomycota</taxon>
        <taxon>Pezizomycotina</taxon>
        <taxon>Eurotiomycetes</taxon>
        <taxon>Eurotiomycetidae</taxon>
        <taxon>Eurotiales</taxon>
        <taxon>Aspergillaceae</taxon>
        <taxon>Aspergillus</taxon>
        <taxon>Aspergillus subgen. Nidulantes</taxon>
    </lineage>
</organism>